<comment type="pathway">
    <text evidence="7">Glycan biosynthesis; glycogen biosynthesis.</text>
</comment>
<accession>A0A1M5WUV2</accession>
<dbReference type="PANTHER" id="PTHR45825:SF11">
    <property type="entry name" value="ALPHA AMYLASE DOMAIN-CONTAINING PROTEIN"/>
    <property type="match status" value="1"/>
</dbReference>
<dbReference type="CDD" id="cd03791">
    <property type="entry name" value="GT5_Glycogen_synthase_DULL1-like"/>
    <property type="match status" value="1"/>
</dbReference>
<evidence type="ECO:0000256" key="4">
    <source>
        <dbReference type="ARBA" id="ARBA00022676"/>
    </source>
</evidence>
<dbReference type="STRING" id="1121316.SAMN02745207_03107"/>
<protein>
    <recommendedName>
        <fullName evidence="7">Glycogen synthase</fullName>
        <ecNumber evidence="7">2.4.1.21</ecNumber>
    </recommendedName>
    <alternativeName>
        <fullName evidence="7">Starch [bacterial glycogen] synthase</fullName>
    </alternativeName>
</protein>
<dbReference type="InterPro" id="IPR011835">
    <property type="entry name" value="GS/SS"/>
</dbReference>
<gene>
    <name evidence="7" type="primary">glgA</name>
    <name evidence="10" type="ORF">SAMN02745207_03107</name>
</gene>
<keyword evidence="4 7" id="KW-0328">Glycosyltransferase</keyword>
<dbReference type="GO" id="GO:0004373">
    <property type="term" value="F:alpha-1,4-glucan glucosyltransferase (UDP-glucose donor) activity"/>
    <property type="evidence" value="ECO:0007669"/>
    <property type="project" value="InterPro"/>
</dbReference>
<dbReference type="EMBL" id="FQXM01000020">
    <property type="protein sequence ID" value="SHH90773.1"/>
    <property type="molecule type" value="Genomic_DNA"/>
</dbReference>
<dbReference type="GO" id="GO:0005978">
    <property type="term" value="P:glycogen biosynthetic process"/>
    <property type="evidence" value="ECO:0007669"/>
    <property type="project" value="UniProtKB-UniRule"/>
</dbReference>
<keyword evidence="11" id="KW-1185">Reference proteome</keyword>
<comment type="function">
    <text evidence="2 7">Synthesizes alpha-1,4-glucan chains using ADP-glucose.</text>
</comment>
<dbReference type="AlphaFoldDB" id="A0A1M5WUV2"/>
<organism evidence="10 11">
    <name type="scientific">Clostridium grantii DSM 8605</name>
    <dbReference type="NCBI Taxonomy" id="1121316"/>
    <lineage>
        <taxon>Bacteria</taxon>
        <taxon>Bacillati</taxon>
        <taxon>Bacillota</taxon>
        <taxon>Clostridia</taxon>
        <taxon>Eubacteriales</taxon>
        <taxon>Clostridiaceae</taxon>
        <taxon>Clostridium</taxon>
    </lineage>
</organism>
<evidence type="ECO:0000256" key="3">
    <source>
        <dbReference type="ARBA" id="ARBA00010281"/>
    </source>
</evidence>
<dbReference type="Pfam" id="PF00534">
    <property type="entry name" value="Glycos_transf_1"/>
    <property type="match status" value="1"/>
</dbReference>
<dbReference type="GO" id="GO:0009011">
    <property type="term" value="F:alpha-1,4-glucan glucosyltransferase (ADP-glucose donor) activity"/>
    <property type="evidence" value="ECO:0007669"/>
    <property type="project" value="UniProtKB-UniRule"/>
</dbReference>
<evidence type="ECO:0000256" key="5">
    <source>
        <dbReference type="ARBA" id="ARBA00022679"/>
    </source>
</evidence>
<dbReference type="HAMAP" id="MF_00484">
    <property type="entry name" value="Glycogen_synth"/>
    <property type="match status" value="1"/>
</dbReference>
<feature type="domain" description="Starch synthase catalytic" evidence="9">
    <location>
        <begin position="2"/>
        <end position="237"/>
    </location>
</feature>
<evidence type="ECO:0000256" key="7">
    <source>
        <dbReference type="HAMAP-Rule" id="MF_00484"/>
    </source>
</evidence>
<dbReference type="Proteomes" id="UP000184447">
    <property type="component" value="Unassembled WGS sequence"/>
</dbReference>
<feature type="binding site" evidence="7">
    <location>
        <position position="15"/>
    </location>
    <ligand>
        <name>ADP-alpha-D-glucose</name>
        <dbReference type="ChEBI" id="CHEBI:57498"/>
    </ligand>
</feature>
<dbReference type="NCBIfam" id="TIGR02095">
    <property type="entry name" value="glgA"/>
    <property type="match status" value="1"/>
</dbReference>
<evidence type="ECO:0000313" key="10">
    <source>
        <dbReference type="EMBL" id="SHH90773.1"/>
    </source>
</evidence>
<dbReference type="RefSeq" id="WP_073339408.1">
    <property type="nucleotide sequence ID" value="NZ_FQXM01000020.1"/>
</dbReference>
<evidence type="ECO:0000259" key="8">
    <source>
        <dbReference type="Pfam" id="PF00534"/>
    </source>
</evidence>
<evidence type="ECO:0000256" key="2">
    <source>
        <dbReference type="ARBA" id="ARBA00002764"/>
    </source>
</evidence>
<dbReference type="Gene3D" id="3.40.50.2000">
    <property type="entry name" value="Glycogen Phosphorylase B"/>
    <property type="match status" value="2"/>
</dbReference>
<reference evidence="10 11" key="1">
    <citation type="submission" date="2016-11" db="EMBL/GenBank/DDBJ databases">
        <authorList>
            <person name="Jaros S."/>
            <person name="Januszkiewicz K."/>
            <person name="Wedrychowicz H."/>
        </authorList>
    </citation>
    <scope>NUCLEOTIDE SEQUENCE [LARGE SCALE GENOMIC DNA]</scope>
    <source>
        <strain evidence="10 11">DSM 8605</strain>
    </source>
</reference>
<comment type="catalytic activity">
    <reaction evidence="1 7">
        <text>[(1-&gt;4)-alpha-D-glucosyl](n) + ADP-alpha-D-glucose = [(1-&gt;4)-alpha-D-glucosyl](n+1) + ADP + H(+)</text>
        <dbReference type="Rhea" id="RHEA:18189"/>
        <dbReference type="Rhea" id="RHEA-COMP:9584"/>
        <dbReference type="Rhea" id="RHEA-COMP:9587"/>
        <dbReference type="ChEBI" id="CHEBI:15378"/>
        <dbReference type="ChEBI" id="CHEBI:15444"/>
        <dbReference type="ChEBI" id="CHEBI:57498"/>
        <dbReference type="ChEBI" id="CHEBI:456216"/>
        <dbReference type="EC" id="2.4.1.21"/>
    </reaction>
</comment>
<dbReference type="NCBIfam" id="NF001898">
    <property type="entry name" value="PRK00654.1-1"/>
    <property type="match status" value="1"/>
</dbReference>
<proteinExistence type="inferred from homology"/>
<comment type="similarity">
    <text evidence="3 7">Belongs to the glycosyltransferase 1 family. Bacterial/plant glycogen synthase subfamily.</text>
</comment>
<evidence type="ECO:0000259" key="9">
    <source>
        <dbReference type="Pfam" id="PF08323"/>
    </source>
</evidence>
<dbReference type="SUPFAM" id="SSF53756">
    <property type="entry name" value="UDP-Glycosyltransferase/glycogen phosphorylase"/>
    <property type="match status" value="1"/>
</dbReference>
<evidence type="ECO:0000256" key="1">
    <source>
        <dbReference type="ARBA" id="ARBA00001478"/>
    </source>
</evidence>
<dbReference type="Pfam" id="PF08323">
    <property type="entry name" value="Glyco_transf_5"/>
    <property type="match status" value="1"/>
</dbReference>
<evidence type="ECO:0000256" key="6">
    <source>
        <dbReference type="ARBA" id="ARBA00023056"/>
    </source>
</evidence>
<dbReference type="OrthoDB" id="9808590at2"/>
<feature type="domain" description="Glycosyl transferase family 1" evidence="8">
    <location>
        <begin position="291"/>
        <end position="438"/>
    </location>
</feature>
<dbReference type="InterPro" id="IPR001296">
    <property type="entry name" value="Glyco_trans_1"/>
</dbReference>
<keyword evidence="5 7" id="KW-0808">Transferase</keyword>
<dbReference type="UniPathway" id="UPA00164"/>
<dbReference type="PANTHER" id="PTHR45825">
    <property type="entry name" value="GRANULE-BOUND STARCH SYNTHASE 1, CHLOROPLASTIC/AMYLOPLASTIC"/>
    <property type="match status" value="1"/>
</dbReference>
<evidence type="ECO:0000313" key="11">
    <source>
        <dbReference type="Proteomes" id="UP000184447"/>
    </source>
</evidence>
<dbReference type="EC" id="2.4.1.21" evidence="7"/>
<keyword evidence="6 7" id="KW-0320">Glycogen biosynthesis</keyword>
<sequence length="478" mass="55038">MKILFVASEAFPFIKTGGLGDVAYALPKALRKVGVDARVIIPKYSQIKDHFKDKMTKLWDFEVPVGEKNQYCGLWKLEHDGIPFYFIDNESYFNRENPYGEYDDGERFAYFSKAVLDSIVHFDEFVPDILHCNDWHTAMCIPMLQAFYQNQGIYQNMRTVFTIHNLRYQGVYGEEVLWQQLNLDSGYYSEDKLKFHDGISFMKGGIVYANAVSTVSPTYAEEIKNEYYGEGLHGLLQSKSSNLFGILNGLDTDINDPRTDMHMFVNYDENTLDNKAKNKEKLQEMLNLPVNRDIPMIGMVTRLVDQKGLDLIQAVIGEMLQEDIQFVVLGTGDRQYEDMFKFFAWKYPTKLSANIYFDASLAQKIYGASDMFLMPSQFEPCGIGQLIALRYGSIPIVRETGGLNDTVFSYNEFTGEGNGFSFANFNAHDMLYTIRRAIGCYWNKETWTKLVYSGMTGDYTWDKSAGEYIDMYNWVQTH</sequence>
<dbReference type="InterPro" id="IPR013534">
    <property type="entry name" value="Starch_synth_cat_dom"/>
</dbReference>
<name>A0A1M5WUV2_9CLOT</name>